<keyword evidence="3" id="KW-1185">Reference proteome</keyword>
<feature type="transmembrane region" description="Helical" evidence="1">
    <location>
        <begin position="12"/>
        <end position="35"/>
    </location>
</feature>
<keyword evidence="1" id="KW-0472">Membrane</keyword>
<comment type="caution">
    <text evidence="2">The sequence shown here is derived from an EMBL/GenBank/DDBJ whole genome shotgun (WGS) entry which is preliminary data.</text>
</comment>
<reference evidence="2" key="1">
    <citation type="submission" date="2022-10" db="EMBL/GenBank/DDBJ databases">
        <authorList>
            <person name="Yu W.X."/>
        </authorList>
    </citation>
    <scope>NUCLEOTIDE SEQUENCE</scope>
    <source>
        <strain evidence="2">AAT</strain>
    </source>
</reference>
<sequence length="123" mass="14212">MDYYSTSNSNELIEMVSVIQGIISFIMMIVFFVMASNISKIKKRLGASMSIQTMEFEAQKNIFIGDIKKATELYHMQAYKLRYSINHTDNEKRKEITRIATKISEIGGITSKELINWIENNCK</sequence>
<keyword evidence="1" id="KW-0812">Transmembrane</keyword>
<dbReference type="AlphaFoldDB" id="A0AAE3M0N8"/>
<protein>
    <submittedName>
        <fullName evidence="2">Uncharacterized protein</fullName>
    </submittedName>
</protein>
<evidence type="ECO:0000313" key="2">
    <source>
        <dbReference type="EMBL" id="MCW3784949.1"/>
    </source>
</evidence>
<gene>
    <name evidence="2" type="ORF">OM075_00650</name>
</gene>
<accession>A0AAE3M0N8</accession>
<evidence type="ECO:0000256" key="1">
    <source>
        <dbReference type="SAM" id="Phobius"/>
    </source>
</evidence>
<organism evidence="2 3">
    <name type="scientific">Plebeiibacterium sediminum</name>
    <dbReference type="NCBI Taxonomy" id="2992112"/>
    <lineage>
        <taxon>Bacteria</taxon>
        <taxon>Pseudomonadati</taxon>
        <taxon>Bacteroidota</taxon>
        <taxon>Bacteroidia</taxon>
        <taxon>Marinilabiliales</taxon>
        <taxon>Marinilabiliaceae</taxon>
        <taxon>Plebeiibacterium</taxon>
    </lineage>
</organism>
<dbReference type="EMBL" id="JAPDPJ010000001">
    <property type="protein sequence ID" value="MCW3784949.1"/>
    <property type="molecule type" value="Genomic_DNA"/>
</dbReference>
<evidence type="ECO:0000313" key="3">
    <source>
        <dbReference type="Proteomes" id="UP001209229"/>
    </source>
</evidence>
<keyword evidence="1" id="KW-1133">Transmembrane helix</keyword>
<dbReference type="RefSeq" id="WP_301188520.1">
    <property type="nucleotide sequence ID" value="NZ_JAPDPJ010000001.1"/>
</dbReference>
<proteinExistence type="predicted"/>
<dbReference type="Proteomes" id="UP001209229">
    <property type="component" value="Unassembled WGS sequence"/>
</dbReference>
<name>A0AAE3M0N8_9BACT</name>